<comment type="caution">
    <text evidence="1">The sequence shown here is derived from an EMBL/GenBank/DDBJ whole genome shotgun (WGS) entry which is preliminary data.</text>
</comment>
<keyword evidence="2" id="KW-1185">Reference proteome</keyword>
<gene>
    <name evidence="1" type="ORF">COLO4_05860</name>
</gene>
<protein>
    <submittedName>
        <fullName evidence="1">Xylem serine proteinase 1</fullName>
    </submittedName>
</protein>
<organism evidence="1 2">
    <name type="scientific">Corchorus olitorius</name>
    <dbReference type="NCBI Taxonomy" id="93759"/>
    <lineage>
        <taxon>Eukaryota</taxon>
        <taxon>Viridiplantae</taxon>
        <taxon>Streptophyta</taxon>
        <taxon>Embryophyta</taxon>
        <taxon>Tracheophyta</taxon>
        <taxon>Spermatophyta</taxon>
        <taxon>Magnoliopsida</taxon>
        <taxon>eudicotyledons</taxon>
        <taxon>Gunneridae</taxon>
        <taxon>Pentapetalae</taxon>
        <taxon>rosids</taxon>
        <taxon>malvids</taxon>
        <taxon>Malvales</taxon>
        <taxon>Malvaceae</taxon>
        <taxon>Grewioideae</taxon>
        <taxon>Apeibeae</taxon>
        <taxon>Corchorus</taxon>
    </lineage>
</organism>
<sequence length="78" mass="8382">MGKKQFSGEETVSVGGGYRFMDEGNRGIVLWWRGIGEETGLRGIGVELERSSEVAGVIWFGVAGDDIWFGDDGVEGIG</sequence>
<evidence type="ECO:0000313" key="2">
    <source>
        <dbReference type="Proteomes" id="UP000187203"/>
    </source>
</evidence>
<accession>A0A1R3KPM6</accession>
<reference evidence="2" key="1">
    <citation type="submission" date="2013-09" db="EMBL/GenBank/DDBJ databases">
        <title>Corchorus olitorius genome sequencing.</title>
        <authorList>
            <person name="Alam M."/>
            <person name="Haque M.S."/>
            <person name="Islam M.S."/>
            <person name="Emdad E.M."/>
            <person name="Islam M.M."/>
            <person name="Ahmed B."/>
            <person name="Halim A."/>
            <person name="Hossen Q.M.M."/>
            <person name="Hossain M.Z."/>
            <person name="Ahmed R."/>
            <person name="Khan M.M."/>
            <person name="Islam R."/>
            <person name="Rashid M.M."/>
            <person name="Khan S.A."/>
            <person name="Rahman M.S."/>
            <person name="Alam M."/>
            <person name="Yahiya A.S."/>
            <person name="Khan M.S."/>
            <person name="Azam M.S."/>
            <person name="Haque T."/>
            <person name="Lashkar M.Z.H."/>
            <person name="Akhand A.I."/>
            <person name="Morshed G."/>
            <person name="Roy S."/>
            <person name="Uddin K.S."/>
            <person name="Rabeya T."/>
            <person name="Hossain A.S."/>
            <person name="Chowdhury A."/>
            <person name="Snigdha A.R."/>
            <person name="Mortoza M.S."/>
            <person name="Matin S.A."/>
            <person name="Hoque S.M.E."/>
            <person name="Islam M.K."/>
            <person name="Roy D.K."/>
            <person name="Haider R."/>
            <person name="Moosa M.M."/>
            <person name="Elias S.M."/>
            <person name="Hasan A.M."/>
            <person name="Jahan S."/>
            <person name="Shafiuddin M."/>
            <person name="Mahmood N."/>
            <person name="Shommy N.S."/>
        </authorList>
    </citation>
    <scope>NUCLEOTIDE SEQUENCE [LARGE SCALE GENOMIC DNA]</scope>
    <source>
        <strain evidence="2">cv. O-4</strain>
    </source>
</reference>
<dbReference type="EMBL" id="AWUE01012494">
    <property type="protein sequence ID" value="OMP09043.1"/>
    <property type="molecule type" value="Genomic_DNA"/>
</dbReference>
<name>A0A1R3KPM6_9ROSI</name>
<dbReference type="Proteomes" id="UP000187203">
    <property type="component" value="Unassembled WGS sequence"/>
</dbReference>
<proteinExistence type="predicted"/>
<dbReference type="AlphaFoldDB" id="A0A1R3KPM6"/>
<evidence type="ECO:0000313" key="1">
    <source>
        <dbReference type="EMBL" id="OMP09043.1"/>
    </source>
</evidence>